<protein>
    <submittedName>
        <fullName evidence="3">Uncharacterized protein</fullName>
    </submittedName>
</protein>
<proteinExistence type="predicted"/>
<dbReference type="Proteomes" id="UP000297713">
    <property type="component" value="Unassembled WGS sequence"/>
</dbReference>
<comment type="caution">
    <text evidence="3">The sequence shown here is derived from an EMBL/GenBank/DDBJ whole genome shotgun (WGS) entry which is preliminary data.</text>
</comment>
<evidence type="ECO:0000313" key="4">
    <source>
        <dbReference type="Proteomes" id="UP000297713"/>
    </source>
</evidence>
<dbReference type="EMBL" id="LXQC01000143">
    <property type="protein sequence ID" value="TFE68167.1"/>
    <property type="molecule type" value="Genomic_DNA"/>
</dbReference>
<accession>A0A4Y8PAY8</accession>
<evidence type="ECO:0000313" key="3">
    <source>
        <dbReference type="EMBL" id="TFE68167.1"/>
    </source>
</evidence>
<keyword evidence="2" id="KW-0472">Membrane</keyword>
<evidence type="ECO:0000256" key="1">
    <source>
        <dbReference type="SAM" id="Coils"/>
    </source>
</evidence>
<sequence>MGFKYQARKSIDIPGALFSYFSYFNANLGLITCVWNFGWLKGVLLLAHYLYLEKIFFLSRSFETKEKIFGMEKSKLIISLLEEELDKERKEKELFLARIKTLEEELEKEKKHGLIGTMRRISKEYERAKKRLLGK</sequence>
<keyword evidence="2" id="KW-1133">Transmembrane helix</keyword>
<feature type="coiled-coil region" evidence="1">
    <location>
        <begin position="71"/>
        <end position="112"/>
    </location>
</feature>
<gene>
    <name evidence="3" type="ORF">A7Q10_00565</name>
</gene>
<keyword evidence="4" id="KW-1185">Reference proteome</keyword>
<evidence type="ECO:0000256" key="2">
    <source>
        <dbReference type="SAM" id="Phobius"/>
    </source>
</evidence>
<dbReference type="AlphaFoldDB" id="A0A4Y8PAY8"/>
<feature type="transmembrane region" description="Helical" evidence="2">
    <location>
        <begin position="28"/>
        <end position="52"/>
    </location>
</feature>
<name>A0A4Y8PAY8_9BACT</name>
<keyword evidence="2" id="KW-0812">Transmembrane</keyword>
<keyword evidence="1" id="KW-0175">Coiled coil</keyword>
<organism evidence="3 4">
    <name type="scientific">Methylacidiphilum caldifontis</name>
    <dbReference type="NCBI Taxonomy" id="2795386"/>
    <lineage>
        <taxon>Bacteria</taxon>
        <taxon>Pseudomonadati</taxon>
        <taxon>Verrucomicrobiota</taxon>
        <taxon>Methylacidiphilae</taxon>
        <taxon>Methylacidiphilales</taxon>
        <taxon>Methylacidiphilaceae</taxon>
        <taxon>Methylacidiphilum (ex Ratnadevi et al. 2023)</taxon>
    </lineage>
</organism>
<reference evidence="3 4" key="1">
    <citation type="submission" date="2016-05" db="EMBL/GenBank/DDBJ databases">
        <title>Diversity and Homogeneity among Thermoacidophilic Verrucomicrobia Methanotrophs Linked with Geographical Origin.</title>
        <authorList>
            <person name="Erikstad H.-A."/>
            <person name="Smestad N.B."/>
            <person name="Ceballos R.M."/>
            <person name="Birkeland N.-K."/>
        </authorList>
    </citation>
    <scope>NUCLEOTIDE SEQUENCE [LARGE SCALE GENOMIC DNA]</scope>
    <source>
        <strain evidence="3 4">Phi</strain>
    </source>
</reference>